<dbReference type="Proteomes" id="UP000243797">
    <property type="component" value="Unassembled WGS sequence"/>
</dbReference>
<evidence type="ECO:0000313" key="3">
    <source>
        <dbReference type="Proteomes" id="UP000243797"/>
    </source>
</evidence>
<gene>
    <name evidence="2" type="ORF">CAC42_7215</name>
</gene>
<protein>
    <recommendedName>
        <fullName evidence="1">CinA C-terminal domain-containing protein</fullName>
    </recommendedName>
</protein>
<organism evidence="2 3">
    <name type="scientific">Sphaceloma murrayae</name>
    <dbReference type="NCBI Taxonomy" id="2082308"/>
    <lineage>
        <taxon>Eukaryota</taxon>
        <taxon>Fungi</taxon>
        <taxon>Dikarya</taxon>
        <taxon>Ascomycota</taxon>
        <taxon>Pezizomycotina</taxon>
        <taxon>Dothideomycetes</taxon>
        <taxon>Dothideomycetidae</taxon>
        <taxon>Myriangiales</taxon>
        <taxon>Elsinoaceae</taxon>
        <taxon>Sphaceloma</taxon>
    </lineage>
</organism>
<keyword evidence="3" id="KW-1185">Reference proteome</keyword>
<accession>A0A2K1QQ57</accession>
<comment type="caution">
    <text evidence="2">The sequence shown here is derived from an EMBL/GenBank/DDBJ whole genome shotgun (WGS) entry which is preliminary data.</text>
</comment>
<dbReference type="Gene3D" id="3.90.950.20">
    <property type="entry name" value="CinA-like"/>
    <property type="match status" value="1"/>
</dbReference>
<dbReference type="STRING" id="2082308.A0A2K1QQ57"/>
<dbReference type="OrthoDB" id="2350783at2759"/>
<dbReference type="InterPro" id="IPR036653">
    <property type="entry name" value="CinA-like_C"/>
</dbReference>
<evidence type="ECO:0000259" key="1">
    <source>
        <dbReference type="Pfam" id="PF02464"/>
    </source>
</evidence>
<proteinExistence type="predicted"/>
<dbReference type="SUPFAM" id="SSF142433">
    <property type="entry name" value="CinA-like"/>
    <property type="match status" value="1"/>
</dbReference>
<dbReference type="EMBL" id="NKHZ01000052">
    <property type="protein sequence ID" value="PNS17161.1"/>
    <property type="molecule type" value="Genomic_DNA"/>
</dbReference>
<dbReference type="AlphaFoldDB" id="A0A2K1QQ57"/>
<dbReference type="InterPro" id="IPR008136">
    <property type="entry name" value="CinA_C"/>
</dbReference>
<sequence length="184" mass="19443">MPPAFPPPTILPLITALSAHLHSTTQTIAFAETASGGLISSSLLSLPSASKIYRGGLTLYTLESRLSYAGWTEETRAAYRGPTPSVVAGLAANVRKELGPTWVLAESGTAGPTGGSTRNRTPGYVALAVAGEGGIWTREVETGTKDRVENMLRFAEEAIKFALEVVKGEVEPDKQEETEAEGKL</sequence>
<dbReference type="Pfam" id="PF02464">
    <property type="entry name" value="CinA"/>
    <property type="match status" value="1"/>
</dbReference>
<dbReference type="InParanoid" id="A0A2K1QQ57"/>
<name>A0A2K1QQ57_9PEZI</name>
<evidence type="ECO:0000313" key="2">
    <source>
        <dbReference type="EMBL" id="PNS17161.1"/>
    </source>
</evidence>
<reference evidence="2 3" key="1">
    <citation type="submission" date="2017-06" db="EMBL/GenBank/DDBJ databases">
        <title>Draft genome sequence of a variant of Elsinoe murrayae.</title>
        <authorList>
            <person name="Cheng Q."/>
        </authorList>
    </citation>
    <scope>NUCLEOTIDE SEQUENCE [LARGE SCALE GENOMIC DNA]</scope>
    <source>
        <strain evidence="2 3">CQ-2017a</strain>
    </source>
</reference>
<feature type="domain" description="CinA C-terminal" evidence="1">
    <location>
        <begin position="15"/>
        <end position="164"/>
    </location>
</feature>